<protein>
    <submittedName>
        <fullName evidence="1">Uncharacterized protein</fullName>
    </submittedName>
</protein>
<gene>
    <name evidence="1" type="ORF">PS655_03451</name>
</gene>
<accession>A0A5E6UEC7</accession>
<sequence>MIIGCEYLEQTDRNADQVQENMLEPIFQLPLEIETAPKYNKKKYGHNVVLL</sequence>
<reference evidence="1 2" key="1">
    <citation type="submission" date="2019-09" db="EMBL/GenBank/DDBJ databases">
        <authorList>
            <person name="Chandra G."/>
            <person name="Truman W A."/>
        </authorList>
    </citation>
    <scope>NUCLEOTIDE SEQUENCE [LARGE SCALE GENOMIC DNA]</scope>
    <source>
        <strain evidence="1">PS655</strain>
    </source>
</reference>
<dbReference type="EMBL" id="CABVHJ010000010">
    <property type="protein sequence ID" value="VVN03208.1"/>
    <property type="molecule type" value="Genomic_DNA"/>
</dbReference>
<dbReference type="AlphaFoldDB" id="A0A5E6UEC7"/>
<evidence type="ECO:0000313" key="2">
    <source>
        <dbReference type="Proteomes" id="UP000327167"/>
    </source>
</evidence>
<proteinExistence type="predicted"/>
<evidence type="ECO:0000313" key="1">
    <source>
        <dbReference type="EMBL" id="VVN03208.1"/>
    </source>
</evidence>
<name>A0A5E6UEC7_PSEFL</name>
<organism evidence="1 2">
    <name type="scientific">Pseudomonas fluorescens</name>
    <dbReference type="NCBI Taxonomy" id="294"/>
    <lineage>
        <taxon>Bacteria</taxon>
        <taxon>Pseudomonadati</taxon>
        <taxon>Pseudomonadota</taxon>
        <taxon>Gammaproteobacteria</taxon>
        <taxon>Pseudomonadales</taxon>
        <taxon>Pseudomonadaceae</taxon>
        <taxon>Pseudomonas</taxon>
    </lineage>
</organism>
<dbReference type="Proteomes" id="UP000327167">
    <property type="component" value="Unassembled WGS sequence"/>
</dbReference>